<proteinExistence type="predicted"/>
<keyword evidence="1" id="KW-0472">Membrane</keyword>
<accession>A0A0L0ERZ8</accession>
<keyword evidence="1" id="KW-0812">Transmembrane</keyword>
<keyword evidence="1" id="KW-1133">Transmembrane helix</keyword>
<evidence type="ECO:0000313" key="3">
    <source>
        <dbReference type="Proteomes" id="UP000036850"/>
    </source>
</evidence>
<feature type="transmembrane region" description="Helical" evidence="1">
    <location>
        <begin position="56"/>
        <end position="75"/>
    </location>
</feature>
<gene>
    <name evidence="2" type="ORF">AC626_15530</name>
</gene>
<dbReference type="EMBL" id="LFZX01000128">
    <property type="protein sequence ID" value="KNC66668.1"/>
    <property type="molecule type" value="Genomic_DNA"/>
</dbReference>
<reference evidence="3" key="1">
    <citation type="submission" date="2015-07" db="EMBL/GenBank/DDBJ databases">
        <title>Draft genome sequence of a Pseudoalteromonas rubra strain, OCN096, isolated from Kaneohe Bay, Oahu, Hawaii.</title>
        <authorList>
            <person name="Beurmann S."/>
            <person name="Ushijima B."/>
            <person name="Belcaid M."/>
            <person name="Callahan S.M."/>
            <person name="Aeby G.S."/>
        </authorList>
    </citation>
    <scope>NUCLEOTIDE SEQUENCE [LARGE SCALE GENOMIC DNA]</scope>
    <source>
        <strain evidence="3">OCN096</strain>
    </source>
</reference>
<feature type="transmembrane region" description="Helical" evidence="1">
    <location>
        <begin position="82"/>
        <end position="102"/>
    </location>
</feature>
<dbReference type="AlphaFoldDB" id="A0A0L0ERZ8"/>
<dbReference type="OrthoDB" id="8911335at2"/>
<evidence type="ECO:0000313" key="2">
    <source>
        <dbReference type="EMBL" id="KNC66668.1"/>
    </source>
</evidence>
<comment type="caution">
    <text evidence="2">The sequence shown here is derived from an EMBL/GenBank/DDBJ whole genome shotgun (WGS) entry which is preliminary data.</text>
</comment>
<dbReference type="Proteomes" id="UP000036850">
    <property type="component" value="Unassembled WGS sequence"/>
</dbReference>
<protein>
    <submittedName>
        <fullName evidence="2">Uncharacterized protein</fullName>
    </submittedName>
</protein>
<feature type="transmembrane region" description="Helical" evidence="1">
    <location>
        <begin position="12"/>
        <end position="36"/>
    </location>
</feature>
<dbReference type="PATRIC" id="fig|43658.6.peg.1795"/>
<sequence length="103" mass="11286">MKNYTPIQPDWLSKTLAGVIGGGLLSFSMVGLFAWFGPSGLTSSISGTELLWRTQFNMWLSVPIWLLALSFTYMFRSGAQAWLYLLSVSAACFAVLAILRGVS</sequence>
<evidence type="ECO:0000256" key="1">
    <source>
        <dbReference type="SAM" id="Phobius"/>
    </source>
</evidence>
<organism evidence="2 3">
    <name type="scientific">Pseudoalteromonas rubra</name>
    <dbReference type="NCBI Taxonomy" id="43658"/>
    <lineage>
        <taxon>Bacteria</taxon>
        <taxon>Pseudomonadati</taxon>
        <taxon>Pseudomonadota</taxon>
        <taxon>Gammaproteobacteria</taxon>
        <taxon>Alteromonadales</taxon>
        <taxon>Pseudoalteromonadaceae</taxon>
        <taxon>Pseudoalteromonas</taxon>
    </lineage>
</organism>
<name>A0A0L0ERZ8_9GAMM</name>